<dbReference type="EMBL" id="CAJVQB010166319">
    <property type="protein sequence ID" value="CAG8857010.1"/>
    <property type="molecule type" value="Genomic_DNA"/>
</dbReference>
<dbReference type="Proteomes" id="UP000789901">
    <property type="component" value="Unassembled WGS sequence"/>
</dbReference>
<comment type="caution">
    <text evidence="1">The sequence shown here is derived from an EMBL/GenBank/DDBJ whole genome shotgun (WGS) entry which is preliminary data.</text>
</comment>
<organism evidence="1 2">
    <name type="scientific">Gigaspora margarita</name>
    <dbReference type="NCBI Taxonomy" id="4874"/>
    <lineage>
        <taxon>Eukaryota</taxon>
        <taxon>Fungi</taxon>
        <taxon>Fungi incertae sedis</taxon>
        <taxon>Mucoromycota</taxon>
        <taxon>Glomeromycotina</taxon>
        <taxon>Glomeromycetes</taxon>
        <taxon>Diversisporales</taxon>
        <taxon>Gigasporaceae</taxon>
        <taxon>Gigaspora</taxon>
    </lineage>
</organism>
<evidence type="ECO:0000313" key="1">
    <source>
        <dbReference type="EMBL" id="CAG8857010.1"/>
    </source>
</evidence>
<name>A0ABN7XRE1_GIGMA</name>
<feature type="non-terminal residue" evidence="1">
    <location>
        <position position="62"/>
    </location>
</feature>
<keyword evidence="2" id="KW-1185">Reference proteome</keyword>
<proteinExistence type="predicted"/>
<protein>
    <submittedName>
        <fullName evidence="1">20937_t:CDS:1</fullName>
    </submittedName>
</protein>
<reference evidence="1 2" key="1">
    <citation type="submission" date="2021-06" db="EMBL/GenBank/DDBJ databases">
        <authorList>
            <person name="Kallberg Y."/>
            <person name="Tangrot J."/>
            <person name="Rosling A."/>
        </authorList>
    </citation>
    <scope>NUCLEOTIDE SEQUENCE [LARGE SCALE GENOMIC DNA]</scope>
    <source>
        <strain evidence="1 2">120-4 pot B 10/14</strain>
    </source>
</reference>
<feature type="non-terminal residue" evidence="1">
    <location>
        <position position="1"/>
    </location>
</feature>
<evidence type="ECO:0000313" key="2">
    <source>
        <dbReference type="Proteomes" id="UP000789901"/>
    </source>
</evidence>
<gene>
    <name evidence="1" type="ORF">GMARGA_LOCUS45831</name>
</gene>
<accession>A0ABN7XRE1</accession>
<sequence length="62" mass="7083">QINLSNATCSICRGVGHNRITCRRWGSGNNSDEIKNNGVRVKIENNKNEIPWNSYKIIRNIL</sequence>